<evidence type="ECO:0000256" key="1">
    <source>
        <dbReference type="SAM" id="MobiDB-lite"/>
    </source>
</evidence>
<dbReference type="EMBL" id="JBBPBN010000060">
    <property type="protein sequence ID" value="KAK8987608.1"/>
    <property type="molecule type" value="Genomic_DNA"/>
</dbReference>
<proteinExistence type="predicted"/>
<comment type="caution">
    <text evidence="2">The sequence shown here is derived from an EMBL/GenBank/DDBJ whole genome shotgun (WGS) entry which is preliminary data.</text>
</comment>
<feature type="region of interest" description="Disordered" evidence="1">
    <location>
        <begin position="1"/>
        <end position="59"/>
    </location>
</feature>
<protein>
    <submittedName>
        <fullName evidence="2">Uncharacterized protein</fullName>
    </submittedName>
</protein>
<dbReference type="Proteomes" id="UP001396334">
    <property type="component" value="Unassembled WGS sequence"/>
</dbReference>
<organism evidence="2 3">
    <name type="scientific">Hibiscus sabdariffa</name>
    <name type="common">roselle</name>
    <dbReference type="NCBI Taxonomy" id="183260"/>
    <lineage>
        <taxon>Eukaryota</taxon>
        <taxon>Viridiplantae</taxon>
        <taxon>Streptophyta</taxon>
        <taxon>Embryophyta</taxon>
        <taxon>Tracheophyta</taxon>
        <taxon>Spermatophyta</taxon>
        <taxon>Magnoliopsida</taxon>
        <taxon>eudicotyledons</taxon>
        <taxon>Gunneridae</taxon>
        <taxon>Pentapetalae</taxon>
        <taxon>rosids</taxon>
        <taxon>malvids</taxon>
        <taxon>Malvales</taxon>
        <taxon>Malvaceae</taxon>
        <taxon>Malvoideae</taxon>
        <taxon>Hibiscus</taxon>
    </lineage>
</organism>
<evidence type="ECO:0000313" key="3">
    <source>
        <dbReference type="Proteomes" id="UP001396334"/>
    </source>
</evidence>
<name>A0ABR2PGP2_9ROSI</name>
<accession>A0ABR2PGP2</accession>
<reference evidence="2 3" key="1">
    <citation type="journal article" date="2024" name="G3 (Bethesda)">
        <title>Genome assembly of Hibiscus sabdariffa L. provides insights into metabolisms of medicinal natural products.</title>
        <authorList>
            <person name="Kim T."/>
        </authorList>
    </citation>
    <scope>NUCLEOTIDE SEQUENCE [LARGE SCALE GENOMIC DNA]</scope>
    <source>
        <strain evidence="2">TK-2024</strain>
        <tissue evidence="2">Old leaves</tissue>
    </source>
</reference>
<gene>
    <name evidence="2" type="ORF">V6N11_027354</name>
</gene>
<sequence length="253" mass="28174">MLSQENVIGKLPTSRVYEEPGGQPPDETHVLPLQPLLERPPSPSPLEGENGSKRVRNTTDGIGQFDTIAMETKINSNITRDVGEEASQLYLRTELEDDLWITDPTGLQVIAVNFFRSLFTSANIATDGYVMRGRFPFVEASVLAHLGDFVTETEDGRDWNMIFGGTYWFLWLYVNALIYSTEGVESWSVLSKVRNWYDSVAAHMQCASAGQLRSDTVRPAVRWQTPLEGWVKLNTDGAGNLGEGPRHVAGFYG</sequence>
<keyword evidence="3" id="KW-1185">Reference proteome</keyword>
<evidence type="ECO:0000313" key="2">
    <source>
        <dbReference type="EMBL" id="KAK8987608.1"/>
    </source>
</evidence>